<dbReference type="InterPro" id="IPR036116">
    <property type="entry name" value="FN3_sf"/>
</dbReference>
<evidence type="ECO:0000313" key="3">
    <source>
        <dbReference type="EMBL" id="GLC63008.1"/>
    </source>
</evidence>
<dbReference type="CDD" id="cd00063">
    <property type="entry name" value="FN3"/>
    <property type="match status" value="1"/>
</dbReference>
<dbReference type="SUPFAM" id="SSF49265">
    <property type="entry name" value="Fibronectin type III"/>
    <property type="match status" value="1"/>
</dbReference>
<dbReference type="AlphaFoldDB" id="A0A9W6C357"/>
<proteinExistence type="predicted"/>
<feature type="domain" description="Fibronectin type-III" evidence="2">
    <location>
        <begin position="499"/>
        <end position="592"/>
    </location>
</feature>
<feature type="compositionally biased region" description="Basic residues" evidence="1">
    <location>
        <begin position="692"/>
        <end position="702"/>
    </location>
</feature>
<comment type="caution">
    <text evidence="3">The sequence shown here is derived from an EMBL/GenBank/DDBJ whole genome shotgun (WGS) entry which is preliminary data.</text>
</comment>
<dbReference type="InterPro" id="IPR032876">
    <property type="entry name" value="J_dom"/>
</dbReference>
<name>A0A9W6C357_9CHLO</name>
<feature type="compositionally biased region" description="Basic and acidic residues" evidence="1">
    <location>
        <begin position="682"/>
        <end position="691"/>
    </location>
</feature>
<feature type="region of interest" description="Disordered" evidence="1">
    <location>
        <begin position="680"/>
        <end position="702"/>
    </location>
</feature>
<sequence>MTAAGIAARAAISAGMSKLASAIMGTPKQQQSGGITTSVTVSGEDVPQSIVFGRYATGGAAICPPYTFDFKDDMPGEYLVYVIALSDYPIDGLESMIVDGQKCTVAATQRVPGDAGFIPEDGYGRRIVDPSGKLDGYAFVRVFDGTQTVADPKLVQMFGSHPERPWNSFMRLYGVAYAVVTFKYKADKFSGMPACKFVLRGAKLLDFRTGETVFTNNPVIHAYNIMRGIKLAGRAGTYGMNIPETAFPIAAWRAAANACDEQMTDGPRYQAGLEFSLSEEPLAVIDELMKSCGGDIAEVGGTYNISVGPPGVAVASITDDDIIISDDRKMVVSGGLATIFNGVSASYPSPDDLWEEREAVPWKNTTWAQYDGRNGRREIIADLKLPAVPYPKQVRRLMRELAFDNRREQRHTITLGPLALTLMPLQTISWTSAQHGYAAKLFEITTLIISPDTLNVTLSLRERGVADYAADPVSDADVPPTVPSAPESKNTTVNGFLVLPETVNSALGVARRPGIRILWSEGASYASITYAIRLKGYANTILSGSIIDVPAATHLVTEGLLPDTEYEVRVKPVIAGRETVWTPWRAVKTLISGLGGSDISDEAITESKIANDSITFPKIKRSTLFVPRFIKRADITLPATSSSTAPVSIFDEIIPDYDGGGFIVNLNAVIDTLANGFHAHGGKHDGRQRSRDRTKHHTHNRRHSEMNFAYVDSRTGAMTVSSVAPDHVSIWWDVSEDADPNALVLMPVFPVDENGDPNLTVEPQIMAVEVAEASPQPWMIWDADADEWCDARTPEETATDLERCRAAAGMLRSVFCISCVAHGVFTDEEAISAARGETPDPLADVFGMMPNETRLAARAAWAGSPSVGRMDPLTLAIADHFQIGVDHLDAMFGLRA</sequence>
<accession>A0A9W6C357</accession>
<dbReference type="Pfam" id="PF13550">
    <property type="entry name" value="Phage-tail_3"/>
    <property type="match status" value="1"/>
</dbReference>
<dbReference type="InterPro" id="IPR003961">
    <property type="entry name" value="FN3_dom"/>
</dbReference>
<keyword evidence="4" id="KW-1185">Reference proteome</keyword>
<dbReference type="Proteomes" id="UP001165080">
    <property type="component" value="Unassembled WGS sequence"/>
</dbReference>
<organism evidence="3 4">
    <name type="scientific">Pleodorina starrii</name>
    <dbReference type="NCBI Taxonomy" id="330485"/>
    <lineage>
        <taxon>Eukaryota</taxon>
        <taxon>Viridiplantae</taxon>
        <taxon>Chlorophyta</taxon>
        <taxon>core chlorophytes</taxon>
        <taxon>Chlorophyceae</taxon>
        <taxon>CS clade</taxon>
        <taxon>Chlamydomonadales</taxon>
        <taxon>Volvocaceae</taxon>
        <taxon>Pleodorina</taxon>
    </lineage>
</organism>
<reference evidence="3 4" key="1">
    <citation type="journal article" date="2023" name="Commun. Biol.">
        <title>Reorganization of the ancestral sex-determining regions during the evolution of trioecy in Pleodorina starrii.</title>
        <authorList>
            <person name="Takahashi K."/>
            <person name="Suzuki S."/>
            <person name="Kawai-Toyooka H."/>
            <person name="Yamamoto K."/>
            <person name="Hamaji T."/>
            <person name="Ootsuki R."/>
            <person name="Yamaguchi H."/>
            <person name="Kawachi M."/>
            <person name="Higashiyama T."/>
            <person name="Nozaki H."/>
        </authorList>
    </citation>
    <scope>NUCLEOTIDE SEQUENCE [LARGE SCALE GENOMIC DNA]</scope>
    <source>
        <strain evidence="3 4">NIES-4479</strain>
    </source>
</reference>
<dbReference type="PROSITE" id="PS50853">
    <property type="entry name" value="FN3"/>
    <property type="match status" value="1"/>
</dbReference>
<dbReference type="EMBL" id="BRXU01000080">
    <property type="protein sequence ID" value="GLC63008.1"/>
    <property type="molecule type" value="Genomic_DNA"/>
</dbReference>
<protein>
    <recommendedName>
        <fullName evidence="2">Fibronectin type-III domain-containing protein</fullName>
    </recommendedName>
</protein>
<evidence type="ECO:0000313" key="4">
    <source>
        <dbReference type="Proteomes" id="UP001165080"/>
    </source>
</evidence>
<gene>
    <name evidence="3" type="primary">PLESTB004160</name>
    <name evidence="3" type="ORF">PLESTB_001970600</name>
</gene>
<evidence type="ECO:0000259" key="2">
    <source>
        <dbReference type="PROSITE" id="PS50853"/>
    </source>
</evidence>
<evidence type="ECO:0000256" key="1">
    <source>
        <dbReference type="SAM" id="MobiDB-lite"/>
    </source>
</evidence>